<comment type="catalytic activity">
    <reaction evidence="16">
        <text>pyruvate + ATP = phosphoenolpyruvate + ADP + H(+)</text>
        <dbReference type="Rhea" id="RHEA:18157"/>
        <dbReference type="ChEBI" id="CHEBI:15361"/>
        <dbReference type="ChEBI" id="CHEBI:15378"/>
        <dbReference type="ChEBI" id="CHEBI:30616"/>
        <dbReference type="ChEBI" id="CHEBI:58702"/>
        <dbReference type="ChEBI" id="CHEBI:456216"/>
        <dbReference type="EC" id="2.7.1.40"/>
    </reaction>
</comment>
<dbReference type="KEGG" id="paca:ID47_11495"/>
<proteinExistence type="inferred from homology"/>
<dbReference type="Gene3D" id="3.40.1380.20">
    <property type="entry name" value="Pyruvate kinase, C-terminal domain"/>
    <property type="match status" value="1"/>
</dbReference>
<dbReference type="GO" id="GO:0004743">
    <property type="term" value="F:pyruvate kinase activity"/>
    <property type="evidence" value="ECO:0007669"/>
    <property type="project" value="UniProtKB-UniRule"/>
</dbReference>
<evidence type="ECO:0000256" key="9">
    <source>
        <dbReference type="ARBA" id="ARBA00022741"/>
    </source>
</evidence>
<dbReference type="InterPro" id="IPR036918">
    <property type="entry name" value="Pyrv_Knase_C_sf"/>
</dbReference>
<keyword evidence="9" id="KW-0547">Nucleotide-binding</keyword>
<dbReference type="InterPro" id="IPR011037">
    <property type="entry name" value="Pyrv_Knase-like_insert_dom_sf"/>
</dbReference>
<evidence type="ECO:0000256" key="8">
    <source>
        <dbReference type="ARBA" id="ARBA00022723"/>
    </source>
</evidence>
<dbReference type="OrthoDB" id="9812123at2"/>
<dbReference type="InterPro" id="IPR015795">
    <property type="entry name" value="Pyrv_Knase_C"/>
</dbReference>
<evidence type="ECO:0000256" key="10">
    <source>
        <dbReference type="ARBA" id="ARBA00022777"/>
    </source>
</evidence>
<reference evidence="19 20" key="1">
    <citation type="submission" date="2014-07" db="EMBL/GenBank/DDBJ databases">
        <title>Comparative genomic insights into amoeba endosymbionts belonging to the families of Holosporaceae and Candidatus Midichloriaceae within Rickettsiales.</title>
        <authorList>
            <person name="Wang Z."/>
            <person name="Wu M."/>
        </authorList>
    </citation>
    <scope>NUCLEOTIDE SEQUENCE [LARGE SCALE GENOMIC DNA]</scope>
    <source>
        <strain evidence="19">PRA3</strain>
    </source>
</reference>
<evidence type="ECO:0000256" key="16">
    <source>
        <dbReference type="RuleBase" id="RU000504"/>
    </source>
</evidence>
<feature type="domain" description="Pyruvate kinase C-terminal" evidence="18">
    <location>
        <begin position="356"/>
        <end position="468"/>
    </location>
</feature>
<dbReference type="AlphaFoldDB" id="A0A077B2J2"/>
<dbReference type="NCBIfam" id="NF004978">
    <property type="entry name" value="PRK06354.1"/>
    <property type="match status" value="1"/>
</dbReference>
<dbReference type="UniPathway" id="UPA00109">
    <property type="reaction ID" value="UER00188"/>
</dbReference>
<dbReference type="Proteomes" id="UP000028926">
    <property type="component" value="Chromosome"/>
</dbReference>
<evidence type="ECO:0000256" key="11">
    <source>
        <dbReference type="ARBA" id="ARBA00022840"/>
    </source>
</evidence>
<dbReference type="FunFam" id="2.40.33.10:FF:000001">
    <property type="entry name" value="Pyruvate kinase"/>
    <property type="match status" value="1"/>
</dbReference>
<dbReference type="RefSeq" id="WP_038466506.1">
    <property type="nucleotide sequence ID" value="NZ_CP008941.1"/>
</dbReference>
<keyword evidence="14 19" id="KW-0670">Pyruvate</keyword>
<dbReference type="SUPFAM" id="SSF50800">
    <property type="entry name" value="PK beta-barrel domain-like"/>
    <property type="match status" value="1"/>
</dbReference>
<dbReference type="STRING" id="91604.ID47_11495"/>
<keyword evidence="20" id="KW-1185">Reference proteome</keyword>
<dbReference type="Gene3D" id="3.20.20.60">
    <property type="entry name" value="Phosphoenolpyruvate-binding domains"/>
    <property type="match status" value="1"/>
</dbReference>
<dbReference type="Gene3D" id="2.40.33.10">
    <property type="entry name" value="PK beta-barrel domain-like"/>
    <property type="match status" value="1"/>
</dbReference>
<evidence type="ECO:0000256" key="2">
    <source>
        <dbReference type="ARBA" id="ARBA00001958"/>
    </source>
</evidence>
<dbReference type="SUPFAM" id="SSF51621">
    <property type="entry name" value="Phosphoenolpyruvate/pyruvate domain"/>
    <property type="match status" value="1"/>
</dbReference>
<dbReference type="SUPFAM" id="SSF52935">
    <property type="entry name" value="PK C-terminal domain-like"/>
    <property type="match status" value="1"/>
</dbReference>
<evidence type="ECO:0000256" key="14">
    <source>
        <dbReference type="ARBA" id="ARBA00023317"/>
    </source>
</evidence>
<dbReference type="GO" id="GO:0016301">
    <property type="term" value="F:kinase activity"/>
    <property type="evidence" value="ECO:0007669"/>
    <property type="project" value="UniProtKB-KW"/>
</dbReference>
<dbReference type="GO" id="GO:0030955">
    <property type="term" value="F:potassium ion binding"/>
    <property type="evidence" value="ECO:0007669"/>
    <property type="project" value="UniProtKB-UniRule"/>
</dbReference>
<protein>
    <recommendedName>
        <fullName evidence="6 15">Pyruvate kinase</fullName>
        <ecNumber evidence="5 15">2.7.1.40</ecNumber>
    </recommendedName>
</protein>
<dbReference type="Pfam" id="PF02887">
    <property type="entry name" value="PK_C"/>
    <property type="match status" value="1"/>
</dbReference>
<keyword evidence="8" id="KW-0479">Metal-binding</keyword>
<dbReference type="InterPro" id="IPR040442">
    <property type="entry name" value="Pyrv_kinase-like_dom_sf"/>
</dbReference>
<feature type="domain" description="Pyruvate kinase barrel" evidence="17">
    <location>
        <begin position="5"/>
        <end position="322"/>
    </location>
</feature>
<dbReference type="Pfam" id="PF00224">
    <property type="entry name" value="PK"/>
    <property type="match status" value="1"/>
</dbReference>
<evidence type="ECO:0000259" key="17">
    <source>
        <dbReference type="Pfam" id="PF00224"/>
    </source>
</evidence>
<evidence type="ECO:0000256" key="12">
    <source>
        <dbReference type="ARBA" id="ARBA00022842"/>
    </source>
</evidence>
<dbReference type="InterPro" id="IPR001697">
    <property type="entry name" value="Pyr_Knase"/>
</dbReference>
<dbReference type="NCBIfam" id="NF004886">
    <property type="entry name" value="PRK06247.1"/>
    <property type="match status" value="1"/>
</dbReference>
<dbReference type="GO" id="GO:0000287">
    <property type="term" value="F:magnesium ion binding"/>
    <property type="evidence" value="ECO:0007669"/>
    <property type="project" value="UniProtKB-UniRule"/>
</dbReference>
<dbReference type="InterPro" id="IPR015813">
    <property type="entry name" value="Pyrv/PenolPyrv_kinase-like_dom"/>
</dbReference>
<dbReference type="eggNOG" id="COG0469">
    <property type="taxonomic scope" value="Bacteria"/>
</dbReference>
<evidence type="ECO:0000313" key="20">
    <source>
        <dbReference type="Proteomes" id="UP000028926"/>
    </source>
</evidence>
<dbReference type="NCBIfam" id="TIGR01064">
    <property type="entry name" value="pyruv_kin"/>
    <property type="match status" value="1"/>
</dbReference>
<evidence type="ECO:0000256" key="15">
    <source>
        <dbReference type="NCBIfam" id="TIGR01064"/>
    </source>
</evidence>
<dbReference type="FunFam" id="3.20.20.60:FF:000025">
    <property type="entry name" value="Pyruvate kinase"/>
    <property type="match status" value="1"/>
</dbReference>
<dbReference type="GO" id="GO:0005524">
    <property type="term" value="F:ATP binding"/>
    <property type="evidence" value="ECO:0007669"/>
    <property type="project" value="UniProtKB-KW"/>
</dbReference>
<dbReference type="PANTHER" id="PTHR11817">
    <property type="entry name" value="PYRUVATE KINASE"/>
    <property type="match status" value="1"/>
</dbReference>
<evidence type="ECO:0000256" key="7">
    <source>
        <dbReference type="ARBA" id="ARBA00022679"/>
    </source>
</evidence>
<keyword evidence="7 16" id="KW-0808">Transferase</keyword>
<accession>A0A077B2J2</accession>
<evidence type="ECO:0000256" key="3">
    <source>
        <dbReference type="ARBA" id="ARBA00004997"/>
    </source>
</evidence>
<evidence type="ECO:0000313" key="19">
    <source>
        <dbReference type="EMBL" id="AIK97220.1"/>
    </source>
</evidence>
<comment type="pathway">
    <text evidence="3 16">Carbohydrate degradation; glycolysis; pyruvate from D-glyceraldehyde 3-phosphate: step 5/5.</text>
</comment>
<dbReference type="EC" id="2.7.1.40" evidence="5 15"/>
<comment type="cofactor">
    <cofactor evidence="2">
        <name>K(+)</name>
        <dbReference type="ChEBI" id="CHEBI:29103"/>
    </cofactor>
</comment>
<dbReference type="PRINTS" id="PR01050">
    <property type="entry name" value="PYRUVTKNASE"/>
</dbReference>
<evidence type="ECO:0000256" key="6">
    <source>
        <dbReference type="ARBA" id="ARBA00018587"/>
    </source>
</evidence>
<dbReference type="InterPro" id="IPR015806">
    <property type="entry name" value="Pyrv_Knase_insert_dom_sf"/>
</dbReference>
<name>A0A077B2J2_9PROT</name>
<sequence>MLRSRKAKIVATLGPSSQTYNEILSLHEAGADVFRLNFSHGTHEQHRQTYEIIRQIEETVQSPIAILADLQGPKLRIGLFKENAIILEQDTTFILDTYADPGDQNRVYLPHPELFAAVIPGIELLLDDGKIRLIVESSTPHQIITKVKNGGKLSNRKGVNIPGVSIPISAITEKDKADLEFALDLGVDWVAISFVQRPEDILEAKDLIGGRAKLISKIEKPKAMEHLVEIIGLSDGVMVARGDLGVEMAPEDVPTAQKTIIRECREAGKPVIVATQMLDSMIQNPAPTRAEASDVATAIYDGVDAVMLSAESASGQFPRESVSMMSRIIKQVENDPFYHNLLQVYRPSIRPNIYGAMTAAARQVAQTIPVKAIVTFTETGNSALHETRERPASRIVALTPQVVTARMMCLFWGTLPILCEPISSLADMVKKASDRLVANKVVDTGDRVIILAGVPFGQQSGTNIMRIVDINSEYGDK</sequence>
<dbReference type="InterPro" id="IPR015793">
    <property type="entry name" value="Pyrv_Knase_brl"/>
</dbReference>
<dbReference type="NCBIfam" id="NF004491">
    <property type="entry name" value="PRK05826.1"/>
    <property type="match status" value="1"/>
</dbReference>
<keyword evidence="12 16" id="KW-0460">Magnesium</keyword>
<evidence type="ECO:0000256" key="4">
    <source>
        <dbReference type="ARBA" id="ARBA00008663"/>
    </source>
</evidence>
<keyword evidence="10 16" id="KW-0418">Kinase</keyword>
<comment type="similarity">
    <text evidence="4 16">Belongs to the pyruvate kinase family.</text>
</comment>
<organism evidence="19 20">
    <name type="scientific">Candidatus Odyssella acanthamoebae</name>
    <dbReference type="NCBI Taxonomy" id="91604"/>
    <lineage>
        <taxon>Bacteria</taxon>
        <taxon>Pseudomonadati</taxon>
        <taxon>Pseudomonadota</taxon>
        <taxon>Alphaproteobacteria</taxon>
        <taxon>Holosporales</taxon>
        <taxon>Candidatus Paracaedibacteraceae</taxon>
        <taxon>Candidatus Odyssella</taxon>
    </lineage>
</organism>
<evidence type="ECO:0000256" key="5">
    <source>
        <dbReference type="ARBA" id="ARBA00012142"/>
    </source>
</evidence>
<dbReference type="HOGENOM" id="CLU_015439_0_2_5"/>
<evidence type="ECO:0000256" key="1">
    <source>
        <dbReference type="ARBA" id="ARBA00001946"/>
    </source>
</evidence>
<evidence type="ECO:0000256" key="13">
    <source>
        <dbReference type="ARBA" id="ARBA00023152"/>
    </source>
</evidence>
<gene>
    <name evidence="19" type="ORF">ID47_11495</name>
</gene>
<evidence type="ECO:0000259" key="18">
    <source>
        <dbReference type="Pfam" id="PF02887"/>
    </source>
</evidence>
<keyword evidence="13 16" id="KW-0324">Glycolysis</keyword>
<dbReference type="EMBL" id="CP008941">
    <property type="protein sequence ID" value="AIK97220.1"/>
    <property type="molecule type" value="Genomic_DNA"/>
</dbReference>
<keyword evidence="11" id="KW-0067">ATP-binding</keyword>
<comment type="cofactor">
    <cofactor evidence="1">
        <name>Mg(2+)</name>
        <dbReference type="ChEBI" id="CHEBI:18420"/>
    </cofactor>
</comment>